<protein>
    <submittedName>
        <fullName evidence="2">Uncharacterized protein</fullName>
    </submittedName>
</protein>
<dbReference type="RefSeq" id="WP_013253971.1">
    <property type="nucleotide sequence ID" value="NC_014364.1"/>
</dbReference>
<keyword evidence="3" id="KW-1185">Reference proteome</keyword>
<sequence length="120" mass="13814">MRTKIYLLVLFLALGLGSFCYAQNSNAVSFINHYGDRGVSVNFAHGFYEVVEKRNGNWYTAKRIRIVKISQVNMRFDYFTQLIRVDLEGAPSQYFLPDWQGYVGSGWTSEAKASAVWQRL</sequence>
<evidence type="ECO:0000313" key="3">
    <source>
        <dbReference type="Proteomes" id="UP000002318"/>
    </source>
</evidence>
<evidence type="ECO:0000256" key="1">
    <source>
        <dbReference type="SAM" id="SignalP"/>
    </source>
</evidence>
<organism evidence="2 3">
    <name type="scientific">Sediminispirochaeta smaragdinae (strain DSM 11293 / JCM 15392 / SEBR 4228)</name>
    <name type="common">Spirochaeta smaragdinae</name>
    <dbReference type="NCBI Taxonomy" id="573413"/>
    <lineage>
        <taxon>Bacteria</taxon>
        <taxon>Pseudomonadati</taxon>
        <taxon>Spirochaetota</taxon>
        <taxon>Spirochaetia</taxon>
        <taxon>Spirochaetales</taxon>
        <taxon>Spirochaetaceae</taxon>
        <taxon>Sediminispirochaeta</taxon>
    </lineage>
</organism>
<evidence type="ECO:0000313" key="2">
    <source>
        <dbReference type="EMBL" id="ADK80507.1"/>
    </source>
</evidence>
<feature type="signal peptide" evidence="1">
    <location>
        <begin position="1"/>
        <end position="22"/>
    </location>
</feature>
<dbReference type="KEGG" id="ssm:Spirs_1380"/>
<dbReference type="AlphaFoldDB" id="E1R485"/>
<name>E1R485_SEDSS</name>
<dbReference type="HOGENOM" id="CLU_2048271_0_0_12"/>
<gene>
    <name evidence="2" type="ordered locus">Spirs_1380</name>
</gene>
<feature type="chain" id="PRO_5003150550" evidence="1">
    <location>
        <begin position="23"/>
        <end position="120"/>
    </location>
</feature>
<accession>E1R485</accession>
<dbReference type="Proteomes" id="UP000002318">
    <property type="component" value="Chromosome"/>
</dbReference>
<keyword evidence="1" id="KW-0732">Signal</keyword>
<dbReference type="EMBL" id="CP002116">
    <property type="protein sequence ID" value="ADK80507.1"/>
    <property type="molecule type" value="Genomic_DNA"/>
</dbReference>
<reference evidence="2 3" key="1">
    <citation type="journal article" date="2010" name="Stand. Genomic Sci.">
        <title>Complete genome sequence of Spirochaeta smaragdinae type strain (SEBR 4228).</title>
        <authorList>
            <person name="Mavromatis K."/>
            <person name="Yasawong M."/>
            <person name="Chertkov O."/>
            <person name="Lapidus A."/>
            <person name="Lucas S."/>
            <person name="Nolan M."/>
            <person name="Del Rio T.G."/>
            <person name="Tice H."/>
            <person name="Cheng J.F."/>
            <person name="Pitluck S."/>
            <person name="Liolios K."/>
            <person name="Ivanova N."/>
            <person name="Tapia R."/>
            <person name="Han C."/>
            <person name="Bruce D."/>
            <person name="Goodwin L."/>
            <person name="Pati A."/>
            <person name="Chen A."/>
            <person name="Palaniappan K."/>
            <person name="Land M."/>
            <person name="Hauser L."/>
            <person name="Chang Y.J."/>
            <person name="Jeffries C.D."/>
            <person name="Detter J.C."/>
            <person name="Rohde M."/>
            <person name="Brambilla E."/>
            <person name="Spring S."/>
            <person name="Goker M."/>
            <person name="Sikorski J."/>
            <person name="Woyke T."/>
            <person name="Bristow J."/>
            <person name="Eisen J.A."/>
            <person name="Markowitz V."/>
            <person name="Hugenholtz P."/>
            <person name="Klenk H.P."/>
            <person name="Kyrpides N.C."/>
        </authorList>
    </citation>
    <scope>NUCLEOTIDE SEQUENCE [LARGE SCALE GENOMIC DNA]</scope>
    <source>
        <strain evidence="3">DSM 11293 / JCM 15392 / SEBR 4228</strain>
    </source>
</reference>
<dbReference type="OrthoDB" id="9829867at2"/>
<proteinExistence type="predicted"/>
<dbReference type="STRING" id="573413.Spirs_1380"/>